<protein>
    <submittedName>
        <fullName evidence="1">Uncharacterized protein</fullName>
    </submittedName>
</protein>
<dbReference type="PANTHER" id="PTHR24192">
    <property type="entry name" value="ANKYRIN REPEAT DOMAIN 40"/>
    <property type="match status" value="1"/>
</dbReference>
<dbReference type="PANTHER" id="PTHR24192:SF1">
    <property type="entry name" value="ANKYRIN REPEAT DOMAIN-CONTAINING PROTEIN 40"/>
    <property type="match status" value="1"/>
</dbReference>
<reference evidence="1 2" key="1">
    <citation type="journal article" date="2020" name="Mol. Biol. Evol.">
        <title>Interspecific Gene Flow and the Evolution of Specialization in Black and White Rhinoceros.</title>
        <authorList>
            <person name="Moodley Y."/>
            <person name="Westbury M.V."/>
            <person name="Russo I.M."/>
            <person name="Gopalakrishnan S."/>
            <person name="Rakotoarivelo A."/>
            <person name="Olsen R.A."/>
            <person name="Prost S."/>
            <person name="Tunstall T."/>
            <person name="Ryder O.A."/>
            <person name="Dalen L."/>
            <person name="Bruford M.W."/>
        </authorList>
    </citation>
    <scope>NUCLEOTIDE SEQUENCE [LARGE SCALE GENOMIC DNA]</scope>
    <source>
        <strain evidence="1">SBR-YM</strain>
        <tissue evidence="1">Skin</tissue>
    </source>
</reference>
<accession>A0A7J7ESZ8</accession>
<dbReference type="EMBL" id="JACDTQ010002427">
    <property type="protein sequence ID" value="KAF5918714.1"/>
    <property type="molecule type" value="Genomic_DNA"/>
</dbReference>
<comment type="caution">
    <text evidence="1">The sequence shown here is derived from an EMBL/GenBank/DDBJ whole genome shotgun (WGS) entry which is preliminary data.</text>
</comment>
<organism evidence="1 2">
    <name type="scientific">Diceros bicornis minor</name>
    <name type="common">South-central black rhinoceros</name>
    <dbReference type="NCBI Taxonomy" id="77932"/>
    <lineage>
        <taxon>Eukaryota</taxon>
        <taxon>Metazoa</taxon>
        <taxon>Chordata</taxon>
        <taxon>Craniata</taxon>
        <taxon>Vertebrata</taxon>
        <taxon>Euteleostomi</taxon>
        <taxon>Mammalia</taxon>
        <taxon>Eutheria</taxon>
        <taxon>Laurasiatheria</taxon>
        <taxon>Perissodactyla</taxon>
        <taxon>Rhinocerotidae</taxon>
        <taxon>Diceros</taxon>
    </lineage>
</organism>
<dbReference type="InterPro" id="IPR039195">
    <property type="entry name" value="ANKRD40"/>
</dbReference>
<keyword evidence="2" id="KW-1185">Reference proteome</keyword>
<name>A0A7J7ESZ8_DICBM</name>
<gene>
    <name evidence="1" type="ORF">HPG69_005750</name>
</gene>
<evidence type="ECO:0000313" key="1">
    <source>
        <dbReference type="EMBL" id="KAF5918714.1"/>
    </source>
</evidence>
<sequence>MLNSWEPPLLGAFPRDHASWHWFRTGMCLHCCHTQNTTKHKTGPVYQSSVSQNHSLFSSVPFKPPVSLETQNGMCTGPVPAFHPFFFTGAFPFNMQELVLKVRIQNPSLPENNLSETELDPQEPIYQELLGVSLLEKIRKLSNTLVKKEEDDAQLQDF</sequence>
<dbReference type="AlphaFoldDB" id="A0A7J7ESZ8"/>
<evidence type="ECO:0000313" key="2">
    <source>
        <dbReference type="Proteomes" id="UP000551758"/>
    </source>
</evidence>
<dbReference type="Proteomes" id="UP000551758">
    <property type="component" value="Unassembled WGS sequence"/>
</dbReference>
<proteinExistence type="predicted"/>